<dbReference type="Proteomes" id="UP000299102">
    <property type="component" value="Unassembled WGS sequence"/>
</dbReference>
<gene>
    <name evidence="2" type="ORF">EVAR_78115_1</name>
</gene>
<feature type="compositionally biased region" description="Basic residues" evidence="1">
    <location>
        <begin position="90"/>
        <end position="101"/>
    </location>
</feature>
<accession>A0A4C1T1E1</accession>
<evidence type="ECO:0000256" key="1">
    <source>
        <dbReference type="SAM" id="MobiDB-lite"/>
    </source>
</evidence>
<evidence type="ECO:0000313" key="2">
    <source>
        <dbReference type="EMBL" id="GBP07985.1"/>
    </source>
</evidence>
<reference evidence="2 3" key="1">
    <citation type="journal article" date="2019" name="Commun. Biol.">
        <title>The bagworm genome reveals a unique fibroin gene that provides high tensile strength.</title>
        <authorList>
            <person name="Kono N."/>
            <person name="Nakamura H."/>
            <person name="Ohtoshi R."/>
            <person name="Tomita M."/>
            <person name="Numata K."/>
            <person name="Arakawa K."/>
        </authorList>
    </citation>
    <scope>NUCLEOTIDE SEQUENCE [LARGE SCALE GENOMIC DNA]</scope>
</reference>
<keyword evidence="3" id="KW-1185">Reference proteome</keyword>
<evidence type="ECO:0000313" key="3">
    <source>
        <dbReference type="Proteomes" id="UP000299102"/>
    </source>
</evidence>
<organism evidence="2 3">
    <name type="scientific">Eumeta variegata</name>
    <name type="common">Bagworm moth</name>
    <name type="synonym">Eumeta japonica</name>
    <dbReference type="NCBI Taxonomy" id="151549"/>
    <lineage>
        <taxon>Eukaryota</taxon>
        <taxon>Metazoa</taxon>
        <taxon>Ecdysozoa</taxon>
        <taxon>Arthropoda</taxon>
        <taxon>Hexapoda</taxon>
        <taxon>Insecta</taxon>
        <taxon>Pterygota</taxon>
        <taxon>Neoptera</taxon>
        <taxon>Endopterygota</taxon>
        <taxon>Lepidoptera</taxon>
        <taxon>Glossata</taxon>
        <taxon>Ditrysia</taxon>
        <taxon>Tineoidea</taxon>
        <taxon>Psychidae</taxon>
        <taxon>Oiketicinae</taxon>
        <taxon>Eumeta</taxon>
    </lineage>
</organism>
<comment type="caution">
    <text evidence="2">The sequence shown here is derived from an EMBL/GenBank/DDBJ whole genome shotgun (WGS) entry which is preliminary data.</text>
</comment>
<proteinExistence type="predicted"/>
<sequence length="114" mass="12637">MGQEKGGVAAACASRSLRLNYFILFFTLVTTPSIKPHYSPTSRFLYLSLKDTPHVPPINGAPTPLILLNIVSQQPETSGLEDVLAVRRRPAPRRTLSRQRRLGAAEGRLVRRSD</sequence>
<name>A0A4C1T1E1_EUMVA</name>
<dbReference type="AlphaFoldDB" id="A0A4C1T1E1"/>
<protein>
    <submittedName>
        <fullName evidence="2">Uncharacterized protein</fullName>
    </submittedName>
</protein>
<feature type="region of interest" description="Disordered" evidence="1">
    <location>
        <begin position="90"/>
        <end position="114"/>
    </location>
</feature>
<dbReference type="EMBL" id="BGZK01000028">
    <property type="protein sequence ID" value="GBP07985.1"/>
    <property type="molecule type" value="Genomic_DNA"/>
</dbReference>